<dbReference type="Pfam" id="PF00319">
    <property type="entry name" value="SRF-TF"/>
    <property type="match status" value="1"/>
</dbReference>
<evidence type="ECO:0000313" key="10">
    <source>
        <dbReference type="Proteomes" id="UP000015105"/>
    </source>
</evidence>
<dbReference type="InterPro" id="IPR033896">
    <property type="entry name" value="MEF2-like_N"/>
</dbReference>
<accession>A0A453J609</accession>
<feature type="coiled-coil region" evidence="6">
    <location>
        <begin position="128"/>
        <end position="155"/>
    </location>
</feature>
<dbReference type="GO" id="GO:0045944">
    <property type="term" value="P:positive regulation of transcription by RNA polymerase II"/>
    <property type="evidence" value="ECO:0007669"/>
    <property type="project" value="InterPro"/>
</dbReference>
<dbReference type="Pfam" id="PF01486">
    <property type="entry name" value="K-box"/>
    <property type="match status" value="1"/>
</dbReference>
<sequence length="271" mass="30774">RPATAEPYTAATSPRRACRFWPADRRREIFLVWFGFRLDLWWEKRRGAKMVRGKTQMKRIENPTSRQVTFSKRRGGLLKKAFELSVLCDAEVALVVFSPRGRLYEFASSSMKNTIERYKTVTKDNLGRQTVQQDIEKVKADAEGLSKKLDALEACKSKLLGQNLEECSIEELQSLEVKIERSLLGIRAMKTRRFEEQLSTLRQKEMKLRQDNEELYSQCQKEQHSALEAAAPPAPATLAALPAPVTLAEQGQQVVDVETDLFLGLPGTGRS</sequence>
<evidence type="ECO:0000256" key="4">
    <source>
        <dbReference type="ARBA" id="ARBA00023163"/>
    </source>
</evidence>
<dbReference type="GO" id="GO:0050793">
    <property type="term" value="P:regulation of developmental process"/>
    <property type="evidence" value="ECO:0007669"/>
    <property type="project" value="UniProtKB-ARBA"/>
</dbReference>
<feature type="coiled-coil region" evidence="6">
    <location>
        <begin position="191"/>
        <end position="218"/>
    </location>
</feature>
<feature type="domain" description="K-box" evidence="8">
    <location>
        <begin position="135"/>
        <end position="225"/>
    </location>
</feature>
<dbReference type="Gene3D" id="3.40.1810.10">
    <property type="entry name" value="Transcription factor, MADS-box"/>
    <property type="match status" value="1"/>
</dbReference>
<evidence type="ECO:0000256" key="6">
    <source>
        <dbReference type="SAM" id="Coils"/>
    </source>
</evidence>
<evidence type="ECO:0000256" key="1">
    <source>
        <dbReference type="ARBA" id="ARBA00004123"/>
    </source>
</evidence>
<evidence type="ECO:0000313" key="9">
    <source>
        <dbReference type="EnsemblPlants" id="AET4Gv20809300.1"/>
    </source>
</evidence>
<dbReference type="SMART" id="SM00432">
    <property type="entry name" value="MADS"/>
    <property type="match status" value="1"/>
</dbReference>
<dbReference type="PROSITE" id="PS50066">
    <property type="entry name" value="MADS_BOX_2"/>
    <property type="match status" value="1"/>
</dbReference>
<dbReference type="Proteomes" id="UP000015105">
    <property type="component" value="Chromosome 4D"/>
</dbReference>
<keyword evidence="6" id="KW-0175">Coiled coil</keyword>
<keyword evidence="5" id="KW-0539">Nucleus</keyword>
<dbReference type="GO" id="GO:0005634">
    <property type="term" value="C:nucleus"/>
    <property type="evidence" value="ECO:0007669"/>
    <property type="project" value="UniProtKB-SubCell"/>
</dbReference>
<dbReference type="GO" id="GO:0003700">
    <property type="term" value="F:DNA-binding transcription factor activity"/>
    <property type="evidence" value="ECO:0007669"/>
    <property type="project" value="InterPro"/>
</dbReference>
<dbReference type="CDD" id="cd00265">
    <property type="entry name" value="MADS_MEF2_like"/>
    <property type="match status" value="1"/>
</dbReference>
<dbReference type="EnsemblPlants" id="AET4Gv20809300.1">
    <property type="protein sequence ID" value="AET4Gv20809300.1"/>
    <property type="gene ID" value="AET4Gv20809300"/>
</dbReference>
<reference evidence="9" key="4">
    <citation type="submission" date="2019-03" db="UniProtKB">
        <authorList>
            <consortium name="EnsemblPlants"/>
        </authorList>
    </citation>
    <scope>IDENTIFICATION</scope>
</reference>
<dbReference type="STRING" id="200361.A0A453J609"/>
<dbReference type="InterPro" id="IPR002100">
    <property type="entry name" value="TF_MADSbox"/>
</dbReference>
<dbReference type="PANTHER" id="PTHR48019">
    <property type="entry name" value="SERUM RESPONSE FACTOR HOMOLOG"/>
    <property type="match status" value="1"/>
</dbReference>
<dbReference type="InterPro" id="IPR002487">
    <property type="entry name" value="TF_Kbox"/>
</dbReference>
<keyword evidence="10" id="KW-1185">Reference proteome</keyword>
<keyword evidence="3" id="KW-0238">DNA-binding</keyword>
<proteinExistence type="predicted"/>
<keyword evidence="2" id="KW-0805">Transcription regulation</keyword>
<dbReference type="SUPFAM" id="SSF55455">
    <property type="entry name" value="SRF-like"/>
    <property type="match status" value="1"/>
</dbReference>
<keyword evidence="4" id="KW-0804">Transcription</keyword>
<evidence type="ECO:0008006" key="11">
    <source>
        <dbReference type="Google" id="ProtNLM"/>
    </source>
</evidence>
<protein>
    <recommendedName>
        <fullName evidence="11">MADS-box domain-containing protein</fullName>
    </recommendedName>
</protein>
<comment type="subcellular location">
    <subcellularLocation>
        <location evidence="1">Nucleus</location>
    </subcellularLocation>
</comment>
<reference evidence="10" key="2">
    <citation type="journal article" date="2017" name="Nat. Plants">
        <title>The Aegilops tauschii genome reveals multiple impacts of transposons.</title>
        <authorList>
            <person name="Zhao G."/>
            <person name="Zou C."/>
            <person name="Li K."/>
            <person name="Wang K."/>
            <person name="Li T."/>
            <person name="Gao L."/>
            <person name="Zhang X."/>
            <person name="Wang H."/>
            <person name="Yang Z."/>
            <person name="Liu X."/>
            <person name="Jiang W."/>
            <person name="Mao L."/>
            <person name="Kong X."/>
            <person name="Jiao Y."/>
            <person name="Jia J."/>
        </authorList>
    </citation>
    <scope>NUCLEOTIDE SEQUENCE [LARGE SCALE GENOMIC DNA]</scope>
    <source>
        <strain evidence="10">cv. AL8/78</strain>
    </source>
</reference>
<dbReference type="FunFam" id="3.40.1810.10:FF:000012">
    <property type="entry name" value="MADS-box protein SOC1"/>
    <property type="match status" value="1"/>
</dbReference>
<dbReference type="InterPro" id="IPR050142">
    <property type="entry name" value="MADS-box/MEF2_TF"/>
</dbReference>
<evidence type="ECO:0000256" key="3">
    <source>
        <dbReference type="ARBA" id="ARBA00023125"/>
    </source>
</evidence>
<reference evidence="9" key="3">
    <citation type="journal article" date="2017" name="Nature">
        <title>Genome sequence of the progenitor of the wheat D genome Aegilops tauschii.</title>
        <authorList>
            <person name="Luo M.C."/>
            <person name="Gu Y.Q."/>
            <person name="Puiu D."/>
            <person name="Wang H."/>
            <person name="Twardziok S.O."/>
            <person name="Deal K.R."/>
            <person name="Huo N."/>
            <person name="Zhu T."/>
            <person name="Wang L."/>
            <person name="Wang Y."/>
            <person name="McGuire P.E."/>
            <person name="Liu S."/>
            <person name="Long H."/>
            <person name="Ramasamy R.K."/>
            <person name="Rodriguez J.C."/>
            <person name="Van S.L."/>
            <person name="Yuan L."/>
            <person name="Wang Z."/>
            <person name="Xia Z."/>
            <person name="Xiao L."/>
            <person name="Anderson O.D."/>
            <person name="Ouyang S."/>
            <person name="Liang Y."/>
            <person name="Zimin A.V."/>
            <person name="Pertea G."/>
            <person name="Qi P."/>
            <person name="Bennetzen J.L."/>
            <person name="Dai X."/>
            <person name="Dawson M.W."/>
            <person name="Muller H.G."/>
            <person name="Kugler K."/>
            <person name="Rivarola-Duarte L."/>
            <person name="Spannagl M."/>
            <person name="Mayer K.F.X."/>
            <person name="Lu F.H."/>
            <person name="Bevan M.W."/>
            <person name="Leroy P."/>
            <person name="Li P."/>
            <person name="You F.M."/>
            <person name="Sun Q."/>
            <person name="Liu Z."/>
            <person name="Lyons E."/>
            <person name="Wicker T."/>
            <person name="Salzberg S.L."/>
            <person name="Devos K.M."/>
            <person name="Dvorak J."/>
        </authorList>
    </citation>
    <scope>NUCLEOTIDE SEQUENCE [LARGE SCALE GENOMIC DNA]</scope>
    <source>
        <strain evidence="9">cv. AL8/78</strain>
    </source>
</reference>
<dbReference type="Gramene" id="AET4Gv20809300.1">
    <property type="protein sequence ID" value="AET4Gv20809300.1"/>
    <property type="gene ID" value="AET4Gv20809300"/>
</dbReference>
<dbReference type="InterPro" id="IPR036879">
    <property type="entry name" value="TF_MADSbox_sf"/>
</dbReference>
<evidence type="ECO:0000256" key="5">
    <source>
        <dbReference type="ARBA" id="ARBA00023242"/>
    </source>
</evidence>
<name>A0A453J609_AEGTS</name>
<evidence type="ECO:0000259" key="7">
    <source>
        <dbReference type="PROSITE" id="PS50066"/>
    </source>
</evidence>
<dbReference type="PRINTS" id="PR00404">
    <property type="entry name" value="MADSDOMAIN"/>
</dbReference>
<reference evidence="9" key="5">
    <citation type="journal article" date="2021" name="G3 (Bethesda)">
        <title>Aegilops tauschii genome assembly Aet v5.0 features greater sequence contiguity and improved annotation.</title>
        <authorList>
            <person name="Wang L."/>
            <person name="Zhu T."/>
            <person name="Rodriguez J.C."/>
            <person name="Deal K.R."/>
            <person name="Dubcovsky J."/>
            <person name="McGuire P.E."/>
            <person name="Lux T."/>
            <person name="Spannagl M."/>
            <person name="Mayer K.F.X."/>
            <person name="Baldrich P."/>
            <person name="Meyers B.C."/>
            <person name="Huo N."/>
            <person name="Gu Y.Q."/>
            <person name="Zhou H."/>
            <person name="Devos K.M."/>
            <person name="Bennetzen J.L."/>
            <person name="Unver T."/>
            <person name="Budak H."/>
            <person name="Gulick P.J."/>
            <person name="Galiba G."/>
            <person name="Kalapos B."/>
            <person name="Nelson D.R."/>
            <person name="Li P."/>
            <person name="You F.M."/>
            <person name="Luo M.C."/>
            <person name="Dvorak J."/>
        </authorList>
    </citation>
    <scope>NUCLEOTIDE SEQUENCE [LARGE SCALE GENOMIC DNA]</scope>
    <source>
        <strain evidence="9">cv. AL8/78</strain>
    </source>
</reference>
<dbReference type="PROSITE" id="PS51297">
    <property type="entry name" value="K_BOX"/>
    <property type="match status" value="1"/>
</dbReference>
<evidence type="ECO:0000256" key="2">
    <source>
        <dbReference type="ARBA" id="ARBA00023015"/>
    </source>
</evidence>
<dbReference type="AlphaFoldDB" id="A0A453J609"/>
<dbReference type="PROSITE" id="PS00350">
    <property type="entry name" value="MADS_BOX_1"/>
    <property type="match status" value="1"/>
</dbReference>
<dbReference type="GO" id="GO:0046983">
    <property type="term" value="F:protein dimerization activity"/>
    <property type="evidence" value="ECO:0007669"/>
    <property type="project" value="InterPro"/>
</dbReference>
<reference evidence="10" key="1">
    <citation type="journal article" date="2014" name="Science">
        <title>Ancient hybridizations among the ancestral genomes of bread wheat.</title>
        <authorList>
            <consortium name="International Wheat Genome Sequencing Consortium,"/>
            <person name="Marcussen T."/>
            <person name="Sandve S.R."/>
            <person name="Heier L."/>
            <person name="Spannagl M."/>
            <person name="Pfeifer M."/>
            <person name="Jakobsen K.S."/>
            <person name="Wulff B.B."/>
            <person name="Steuernagel B."/>
            <person name="Mayer K.F."/>
            <person name="Olsen O.A."/>
        </authorList>
    </citation>
    <scope>NUCLEOTIDE SEQUENCE [LARGE SCALE GENOMIC DNA]</scope>
    <source>
        <strain evidence="10">cv. AL8/78</strain>
    </source>
</reference>
<feature type="domain" description="MADS-box" evidence="7">
    <location>
        <begin position="50"/>
        <end position="110"/>
    </location>
</feature>
<organism evidence="9 10">
    <name type="scientific">Aegilops tauschii subsp. strangulata</name>
    <name type="common">Goatgrass</name>
    <dbReference type="NCBI Taxonomy" id="200361"/>
    <lineage>
        <taxon>Eukaryota</taxon>
        <taxon>Viridiplantae</taxon>
        <taxon>Streptophyta</taxon>
        <taxon>Embryophyta</taxon>
        <taxon>Tracheophyta</taxon>
        <taxon>Spermatophyta</taxon>
        <taxon>Magnoliopsida</taxon>
        <taxon>Liliopsida</taxon>
        <taxon>Poales</taxon>
        <taxon>Poaceae</taxon>
        <taxon>BOP clade</taxon>
        <taxon>Pooideae</taxon>
        <taxon>Triticodae</taxon>
        <taxon>Triticeae</taxon>
        <taxon>Triticinae</taxon>
        <taxon>Aegilops</taxon>
    </lineage>
</organism>
<dbReference type="GO" id="GO:0000977">
    <property type="term" value="F:RNA polymerase II transcription regulatory region sequence-specific DNA binding"/>
    <property type="evidence" value="ECO:0007669"/>
    <property type="project" value="InterPro"/>
</dbReference>
<evidence type="ECO:0000259" key="8">
    <source>
        <dbReference type="PROSITE" id="PS51297"/>
    </source>
</evidence>